<proteinExistence type="predicted"/>
<feature type="transmembrane region" description="Helical" evidence="5">
    <location>
        <begin position="272"/>
        <end position="290"/>
    </location>
</feature>
<feature type="transmembrane region" description="Helical" evidence="5">
    <location>
        <begin position="157"/>
        <end position="178"/>
    </location>
</feature>
<feature type="transmembrane region" description="Helical" evidence="5">
    <location>
        <begin position="190"/>
        <end position="210"/>
    </location>
</feature>
<feature type="transmembrane region" description="Helical" evidence="5">
    <location>
        <begin position="92"/>
        <end position="116"/>
    </location>
</feature>
<dbReference type="InterPro" id="IPR001694">
    <property type="entry name" value="NADH_UbQ_OxRdtase_su1/FPO"/>
</dbReference>
<dbReference type="PROSITE" id="PS00668">
    <property type="entry name" value="COMPLEX1_ND1_2"/>
    <property type="match status" value="1"/>
</dbReference>
<evidence type="ECO:0000313" key="6">
    <source>
        <dbReference type="EMBL" id="ACL11346.1"/>
    </source>
</evidence>
<feature type="transmembrane region" description="Helical" evidence="5">
    <location>
        <begin position="128"/>
        <end position="150"/>
    </location>
</feature>
<evidence type="ECO:0000313" key="7">
    <source>
        <dbReference type="Proteomes" id="UP000006903"/>
    </source>
</evidence>
<dbReference type="STRING" id="490899.DKAM_1020"/>
<dbReference type="HOGENOM" id="CLU_015134_0_2_2"/>
<evidence type="ECO:0000256" key="2">
    <source>
        <dbReference type="ARBA" id="ARBA00022692"/>
    </source>
</evidence>
<comment type="subcellular location">
    <subcellularLocation>
        <location evidence="1">Membrane</location>
        <topology evidence="1">Multi-pass membrane protein</topology>
    </subcellularLocation>
</comment>
<keyword evidence="4 5" id="KW-0472">Membrane</keyword>
<feature type="transmembrane region" description="Helical" evidence="5">
    <location>
        <begin position="239"/>
        <end position="260"/>
    </location>
</feature>
<reference evidence="6 7" key="1">
    <citation type="journal article" date="2009" name="J. Bacteriol.">
        <title>Complete genome sequence of the anaerobic, protein-degrading hyperthermophilic crenarchaeon Desulfurococcus kamchatkensis.</title>
        <authorList>
            <person name="Ravin N.V."/>
            <person name="Mardanov A.V."/>
            <person name="Beletsky A.V."/>
            <person name="Kublanov I.V."/>
            <person name="Kolganova T.V."/>
            <person name="Lebedinsky A.V."/>
            <person name="Chernyh N.A."/>
            <person name="Bonch-Osmolovskaya E.A."/>
            <person name="Skryabin K.G."/>
        </authorList>
    </citation>
    <scope>NUCLEOTIDE SEQUENCE [LARGE SCALE GENOMIC DNA]</scope>
    <source>
        <strain evidence="7">DSM 18924 / JCM 16383 / VKM B-2413 / 1221n</strain>
    </source>
</reference>
<organism evidence="6 7">
    <name type="scientific">Desulfurococcus amylolyticus (strain DSM 18924 / JCM 16383 / VKM B-2413 / 1221n)</name>
    <name type="common">Desulfurococcus kamchatkensis</name>
    <dbReference type="NCBI Taxonomy" id="490899"/>
    <lineage>
        <taxon>Archaea</taxon>
        <taxon>Thermoproteota</taxon>
        <taxon>Thermoprotei</taxon>
        <taxon>Desulfurococcales</taxon>
        <taxon>Desulfurococcaceae</taxon>
        <taxon>Desulfurococcus</taxon>
    </lineage>
</organism>
<feature type="transmembrane region" description="Helical" evidence="5">
    <location>
        <begin position="62"/>
        <end position="85"/>
    </location>
</feature>
<protein>
    <submittedName>
        <fullName evidence="6">Hydrogenase-4 component C</fullName>
    </submittedName>
</protein>
<dbReference type="PANTHER" id="PTHR43359:SF1">
    <property type="entry name" value="FORMATE HYDROGENLYASE SUBUNIT 4-RELATED"/>
    <property type="match status" value="1"/>
</dbReference>
<gene>
    <name evidence="6" type="ordered locus">DKAM_1020</name>
</gene>
<dbReference type="PANTHER" id="PTHR43359">
    <property type="entry name" value="FORMATE HYDROGENLYASE SUBUNIT 4"/>
    <property type="match status" value="1"/>
</dbReference>
<dbReference type="eggNOG" id="arCOG01545">
    <property type="taxonomic scope" value="Archaea"/>
</dbReference>
<dbReference type="Proteomes" id="UP000006903">
    <property type="component" value="Chromosome"/>
</dbReference>
<dbReference type="RefSeq" id="WP_012608687.1">
    <property type="nucleotide sequence ID" value="NC_011766.1"/>
</dbReference>
<dbReference type="InterPro" id="IPR052561">
    <property type="entry name" value="ComplexI_Subunit1"/>
</dbReference>
<dbReference type="EMBL" id="CP001140">
    <property type="protein sequence ID" value="ACL11346.1"/>
    <property type="molecule type" value="Genomic_DNA"/>
</dbReference>
<keyword evidence="2 5" id="KW-0812">Transmembrane</keyword>
<dbReference type="KEGG" id="dka:DKAM_1020"/>
<evidence type="ECO:0000256" key="5">
    <source>
        <dbReference type="SAM" id="Phobius"/>
    </source>
</evidence>
<dbReference type="AlphaFoldDB" id="B8D5G5"/>
<dbReference type="GeneID" id="7171624"/>
<keyword evidence="3 5" id="KW-1133">Transmembrane helix</keyword>
<accession>B8D5G5</accession>
<dbReference type="GO" id="GO:0005886">
    <property type="term" value="C:plasma membrane"/>
    <property type="evidence" value="ECO:0007669"/>
    <property type="project" value="TreeGrafter"/>
</dbReference>
<sequence>MEQLLALTAVALAILLPVLYDGIERKTKAILQSRVGPPLHQSLLDLGKLLSKEPVEFPSYPLVFYTTVLSIILEFAVILVLNIAVLGINTSLLMPVAIALVTVAQTANISMPLLVSNPYSQIGGMREVMLALVNEFSLVAGLALFYYYTVSQHPSSIMGWVITMPLIILVTTATYVLSGRVPFDIAEAEVELASGVLIELSGRVLALYLYSIYLKRYVSSMLAAVVVFTLMPLNPLTRFILVNVSIPFIWILYSITSVMLGRSRIDLAPGTLFKVYIVLLTISITGLLVIK</sequence>
<evidence type="ECO:0000256" key="1">
    <source>
        <dbReference type="ARBA" id="ARBA00004141"/>
    </source>
</evidence>
<name>B8D5G5_DESA1</name>
<dbReference type="InterPro" id="IPR018086">
    <property type="entry name" value="NADH_UbQ_OxRdtase_su1_CS"/>
</dbReference>
<dbReference type="Pfam" id="PF00146">
    <property type="entry name" value="NADHdh"/>
    <property type="match status" value="1"/>
</dbReference>
<evidence type="ECO:0000256" key="3">
    <source>
        <dbReference type="ARBA" id="ARBA00022989"/>
    </source>
</evidence>
<evidence type="ECO:0000256" key="4">
    <source>
        <dbReference type="ARBA" id="ARBA00023136"/>
    </source>
</evidence>